<comment type="caution">
    <text evidence="8">The sequence shown here is derived from an EMBL/GenBank/DDBJ whole genome shotgun (WGS) entry which is preliminary data.</text>
</comment>
<dbReference type="PANTHER" id="PTHR33885:SF3">
    <property type="entry name" value="PHAGE SHOCK PROTEIN C"/>
    <property type="match status" value="1"/>
</dbReference>
<evidence type="ECO:0000256" key="6">
    <source>
        <dbReference type="SAM" id="Phobius"/>
    </source>
</evidence>
<dbReference type="EMBL" id="SNXW01000003">
    <property type="protein sequence ID" value="TDP84541.1"/>
    <property type="molecule type" value="Genomic_DNA"/>
</dbReference>
<dbReference type="Proteomes" id="UP000294593">
    <property type="component" value="Unassembled WGS sequence"/>
</dbReference>
<gene>
    <name evidence="8" type="ORF">EV672_103109</name>
</gene>
<reference evidence="8 9" key="1">
    <citation type="submission" date="2019-03" db="EMBL/GenBank/DDBJ databases">
        <title>Genomic Encyclopedia of Type Strains, Phase IV (KMG-IV): sequencing the most valuable type-strain genomes for metagenomic binning, comparative biology and taxonomic classification.</title>
        <authorList>
            <person name="Goeker M."/>
        </authorList>
    </citation>
    <scope>NUCLEOTIDE SEQUENCE [LARGE SCALE GENOMIC DNA]</scope>
    <source>
        <strain evidence="8 9">DSM 11901</strain>
    </source>
</reference>
<keyword evidence="5 6" id="KW-0472">Membrane</keyword>
<sequence>MSIADELDKLSTLQERGVITHEEFLKLKARLVDGFEPTVPVAATPPSLPDTALRRVRDDRWLGGVCGGLARMLGVESWLVRLAFTLLFLLWGTGLIFYILLWIFVPEE</sequence>
<keyword evidence="4 6" id="KW-1133">Transmembrane helix</keyword>
<evidence type="ECO:0000259" key="7">
    <source>
        <dbReference type="Pfam" id="PF04024"/>
    </source>
</evidence>
<proteinExistence type="predicted"/>
<keyword evidence="9" id="KW-1185">Reference proteome</keyword>
<evidence type="ECO:0000256" key="4">
    <source>
        <dbReference type="ARBA" id="ARBA00022989"/>
    </source>
</evidence>
<feature type="domain" description="Phage shock protein PspC N-terminal" evidence="7">
    <location>
        <begin position="53"/>
        <end position="108"/>
    </location>
</feature>
<evidence type="ECO:0000313" key="8">
    <source>
        <dbReference type="EMBL" id="TDP84541.1"/>
    </source>
</evidence>
<dbReference type="InterPro" id="IPR052027">
    <property type="entry name" value="PspC"/>
</dbReference>
<evidence type="ECO:0000256" key="1">
    <source>
        <dbReference type="ARBA" id="ARBA00004162"/>
    </source>
</evidence>
<dbReference type="GO" id="GO:0005886">
    <property type="term" value="C:plasma membrane"/>
    <property type="evidence" value="ECO:0007669"/>
    <property type="project" value="UniProtKB-SubCell"/>
</dbReference>
<name>A0A4R6RE27_9BURK</name>
<comment type="subcellular location">
    <subcellularLocation>
        <location evidence="1">Cell membrane</location>
        <topology evidence="1">Single-pass membrane protein</topology>
    </subcellularLocation>
</comment>
<dbReference type="AlphaFoldDB" id="A0A4R6RE27"/>
<dbReference type="OrthoDB" id="9154309at2"/>
<dbReference type="RefSeq" id="WP_133607621.1">
    <property type="nucleotide sequence ID" value="NZ_SNXW01000003.1"/>
</dbReference>
<evidence type="ECO:0000313" key="9">
    <source>
        <dbReference type="Proteomes" id="UP000294593"/>
    </source>
</evidence>
<accession>A0A4R6RE27</accession>
<evidence type="ECO:0000256" key="5">
    <source>
        <dbReference type="ARBA" id="ARBA00023136"/>
    </source>
</evidence>
<feature type="transmembrane region" description="Helical" evidence="6">
    <location>
        <begin position="78"/>
        <end position="105"/>
    </location>
</feature>
<evidence type="ECO:0000256" key="3">
    <source>
        <dbReference type="ARBA" id="ARBA00022692"/>
    </source>
</evidence>
<dbReference type="Pfam" id="PF04024">
    <property type="entry name" value="PspC"/>
    <property type="match status" value="1"/>
</dbReference>
<dbReference type="PANTHER" id="PTHR33885">
    <property type="entry name" value="PHAGE SHOCK PROTEIN C"/>
    <property type="match status" value="1"/>
</dbReference>
<dbReference type="InterPro" id="IPR007168">
    <property type="entry name" value="Phageshock_PspC_N"/>
</dbReference>
<protein>
    <submittedName>
        <fullName evidence="8">Phage shock protein C (PspC) family protein</fullName>
    </submittedName>
</protein>
<keyword evidence="3 6" id="KW-0812">Transmembrane</keyword>
<evidence type="ECO:0000256" key="2">
    <source>
        <dbReference type="ARBA" id="ARBA00022475"/>
    </source>
</evidence>
<keyword evidence="2" id="KW-1003">Cell membrane</keyword>
<organism evidence="8 9">
    <name type="scientific">Aquabacterium commune</name>
    <dbReference type="NCBI Taxonomy" id="70586"/>
    <lineage>
        <taxon>Bacteria</taxon>
        <taxon>Pseudomonadati</taxon>
        <taxon>Pseudomonadota</taxon>
        <taxon>Betaproteobacteria</taxon>
        <taxon>Burkholderiales</taxon>
        <taxon>Aquabacterium</taxon>
    </lineage>
</organism>